<dbReference type="AlphaFoldDB" id="A0AAV2HBP8"/>
<accession>A0AAV2HBP8</accession>
<dbReference type="InterPro" id="IPR018294">
    <property type="entry name" value="ISPD_synthase_CS"/>
</dbReference>
<dbReference type="SUPFAM" id="SSF53448">
    <property type="entry name" value="Nucleotide-diphospho-sugar transferases"/>
    <property type="match status" value="1"/>
</dbReference>
<dbReference type="CDD" id="cd02516">
    <property type="entry name" value="CDP-ME_synthetase"/>
    <property type="match status" value="1"/>
</dbReference>
<proteinExistence type="inferred from homology"/>
<organism evidence="4 5">
    <name type="scientific">Lymnaea stagnalis</name>
    <name type="common">Great pond snail</name>
    <name type="synonym">Helix stagnalis</name>
    <dbReference type="NCBI Taxonomy" id="6523"/>
    <lineage>
        <taxon>Eukaryota</taxon>
        <taxon>Metazoa</taxon>
        <taxon>Spiralia</taxon>
        <taxon>Lophotrochozoa</taxon>
        <taxon>Mollusca</taxon>
        <taxon>Gastropoda</taxon>
        <taxon>Heterobranchia</taxon>
        <taxon>Euthyneura</taxon>
        <taxon>Panpulmonata</taxon>
        <taxon>Hygrophila</taxon>
        <taxon>Lymnaeoidea</taxon>
        <taxon>Lymnaeidae</taxon>
        <taxon>Lymnaea</taxon>
    </lineage>
</organism>
<dbReference type="InterPro" id="IPR034683">
    <property type="entry name" value="IspD/TarI"/>
</dbReference>
<evidence type="ECO:0000256" key="3">
    <source>
        <dbReference type="ARBA" id="ARBA00022695"/>
    </source>
</evidence>
<dbReference type="InterPro" id="IPR029044">
    <property type="entry name" value="Nucleotide-diphossugar_trans"/>
</dbReference>
<dbReference type="Proteomes" id="UP001497497">
    <property type="component" value="Unassembled WGS sequence"/>
</dbReference>
<evidence type="ECO:0000313" key="4">
    <source>
        <dbReference type="EMBL" id="CAL1531226.1"/>
    </source>
</evidence>
<dbReference type="GO" id="GO:0035269">
    <property type="term" value="P:protein O-linked glycosylation via mannose"/>
    <property type="evidence" value="ECO:0007669"/>
    <property type="project" value="TreeGrafter"/>
</dbReference>
<name>A0AAV2HBP8_LYMST</name>
<protein>
    <recommendedName>
        <fullName evidence="6">2-C-methyl-D-erythritol 4-phosphate cytidylyltransferase-like protein</fullName>
    </recommendedName>
</protein>
<evidence type="ECO:0000256" key="2">
    <source>
        <dbReference type="ARBA" id="ARBA00022679"/>
    </source>
</evidence>
<keyword evidence="2" id="KW-0808">Transferase</keyword>
<evidence type="ECO:0000256" key="1">
    <source>
        <dbReference type="ARBA" id="ARBA00009789"/>
    </source>
</evidence>
<comment type="similarity">
    <text evidence="1">Belongs to the IspD/TarI cytidylyltransferase family. IspD subfamily.</text>
</comment>
<dbReference type="PROSITE" id="PS01295">
    <property type="entry name" value="ISPD"/>
    <property type="match status" value="1"/>
</dbReference>
<comment type="caution">
    <text evidence="4">The sequence shown here is derived from an EMBL/GenBank/DDBJ whole genome shotgun (WGS) entry which is preliminary data.</text>
</comment>
<keyword evidence="3" id="KW-0548">Nucleotidyltransferase</keyword>
<dbReference type="GO" id="GO:0008299">
    <property type="term" value="P:isoprenoid biosynthetic process"/>
    <property type="evidence" value="ECO:0007669"/>
    <property type="project" value="InterPro"/>
</dbReference>
<reference evidence="4 5" key="1">
    <citation type="submission" date="2024-04" db="EMBL/GenBank/DDBJ databases">
        <authorList>
            <consortium name="Genoscope - CEA"/>
            <person name="William W."/>
        </authorList>
    </citation>
    <scope>NUCLEOTIDE SEQUENCE [LARGE SCALE GENOMIC DNA]</scope>
</reference>
<dbReference type="GO" id="GO:0047349">
    <property type="term" value="F:D-ribitol-5-phosphate cytidylyltransferase activity"/>
    <property type="evidence" value="ECO:0007669"/>
    <property type="project" value="TreeGrafter"/>
</dbReference>
<evidence type="ECO:0000313" key="5">
    <source>
        <dbReference type="Proteomes" id="UP001497497"/>
    </source>
</evidence>
<evidence type="ECO:0008006" key="6">
    <source>
        <dbReference type="Google" id="ProtNLM"/>
    </source>
</evidence>
<dbReference type="Gene3D" id="3.90.550.10">
    <property type="entry name" value="Spore Coat Polysaccharide Biosynthesis Protein SpsA, Chain A"/>
    <property type="match status" value="1"/>
</dbReference>
<gene>
    <name evidence="4" type="ORF">GSLYS_00005321001</name>
</gene>
<dbReference type="PANTHER" id="PTHR43015:SF1">
    <property type="entry name" value="D-RIBITOL-5-PHOSPHATE CYTIDYLYLTRANSFERASE"/>
    <property type="match status" value="1"/>
</dbReference>
<dbReference type="EMBL" id="CAXITT010000083">
    <property type="protein sequence ID" value="CAL1531226.1"/>
    <property type="molecule type" value="Genomic_DNA"/>
</dbReference>
<keyword evidence="5" id="KW-1185">Reference proteome</keyword>
<dbReference type="Pfam" id="PF01128">
    <property type="entry name" value="IspD"/>
    <property type="match status" value="1"/>
</dbReference>
<dbReference type="GO" id="GO:0005829">
    <property type="term" value="C:cytosol"/>
    <property type="evidence" value="ECO:0007669"/>
    <property type="project" value="TreeGrafter"/>
</dbReference>
<sequence length="512" mass="56804">MDADTDVILPAAGTSERMKNSIAKQFLKILGRHIIAYTVDSFHRIPRIRHIIITVNSNHVESTQKLMTSYGFDKTIVTSGGETRHRSIFCGVKALQQLPGYSGSSIVIIHDAARPFVPEHITLKVAESAHLFGAAGVTRPLVSTVIRGGTDGKLTDALDRRLYRNSEMPQAFRLDIIANAYEKSSEDDFNFGTECLLLAMKYSDCQAFLVEGTDDLWKVTYQKDLYSMESIVKEKFTQVSIINMCKRKRLTDIDLLNNTLKNLQLKVTDTEKEPANTFVILLESKAIPDLQELTSTISHTYSRLPNSAVNLRLYVLLVFVWNPSSESQLAETQGLKQLTKTPVCVLSYGECQPETHPKDAQLSGSDVISPAIDVVTTNVTNESRERTCCVGEKRRLDSMVCDKNAVPAVSDVDKLKVNKPTSKSLDNLGLCSAVVKQVKEMLESESSGDDSTVLGICLKISSHQNKFQISFGRGVQVWMVKFSSIKVVFIQILICGNLFLRGAGINSLLLWS</sequence>
<dbReference type="PANTHER" id="PTHR43015">
    <property type="entry name" value="D-RIBITOL-5-PHOSPHATE CYTIDYLYLTRANSFERASE"/>
    <property type="match status" value="1"/>
</dbReference>